<feature type="compositionally biased region" description="Low complexity" evidence="1">
    <location>
        <begin position="305"/>
        <end position="318"/>
    </location>
</feature>
<feature type="compositionally biased region" description="Acidic residues" evidence="1">
    <location>
        <begin position="234"/>
        <end position="247"/>
    </location>
</feature>
<sequence length="834" mass="92099">MTPPEGVVRYGDSFSEPMPEEMTAACQWWLKQHTTAKVGLEDLPIGRQADGFSCGMLVDNAGQHFVDPSIPLAVPKNFADARLEVFLNICGQSLEQLERERQLVIAGDEDSADESDRPDPVTATSANLHDKSDDSDSERAIPLLRSTTRNAKFTFTVLSPISSPPQVISPARPMAKKRAKGDPDAPTPNPSPAKRRIYKRGADDRSPSAQPSFASPRATGDVFGPRMGYRSDSDGESGEEGVGDADEYSWGPEDNAPLPPDSQVTPGREYVLNSPPHAPPLSTSHDIFDNIPDLQDPSDSEDNGADSGDNSDNASVASGMPDLQDPSNSSDDAEDSDNNSVDETVGAPPGRHRTATPPAHSKTAVLVGKPKTKISGYFSVETAVQRAARLEEQARVYAEGAEEARMREELATWGKLARKCLDLLDRDDTTPPVLLPELSRPHHQFKEDDRKNNKPCGRKQKAKNKKRNAKYTNWFHPLLWSQIQAAGGRASKTNNLRDFYRLTEQVLGRWIDPDARKRGTSKWKDSVLQNVERGKGNAPGGHTTRCGVLHPYPETRKKINDHLTSLRGARVILTLLLIRGIMDGSKFHCSESFTRHYLRNTLGWSERRTTKAAQKLPDNYEKILEEAFFRQAHVIRDYAVPAGLRVNTDQTQIVYQQGTGSTWTQRSAKQVASVGKHEKRAFTGKKMVSCPSLTAGRYDEAVDLGYAMLPSGTSMYWSNHETMHVLVDDIIAPYFESTKVELGLPKSQVSIWLIDCWSVHKSKDFLAWMKKHHKNIIVLFVPGGCTGVWQPLDVGIQRLLKLSVKCSAHCDIVEEALAQIAAGKVAHERAIAVV</sequence>
<gene>
    <name evidence="2" type="ORF">C8F04DRAFT_1255677</name>
</gene>
<reference evidence="2" key="1">
    <citation type="submission" date="2023-03" db="EMBL/GenBank/DDBJ databases">
        <title>Massive genome expansion in bonnet fungi (Mycena s.s.) driven by repeated elements and novel gene families across ecological guilds.</title>
        <authorList>
            <consortium name="Lawrence Berkeley National Laboratory"/>
            <person name="Harder C.B."/>
            <person name="Miyauchi S."/>
            <person name="Viragh M."/>
            <person name="Kuo A."/>
            <person name="Thoen E."/>
            <person name="Andreopoulos B."/>
            <person name="Lu D."/>
            <person name="Skrede I."/>
            <person name="Drula E."/>
            <person name="Henrissat B."/>
            <person name="Morin E."/>
            <person name="Kohler A."/>
            <person name="Barry K."/>
            <person name="LaButti K."/>
            <person name="Morin E."/>
            <person name="Salamov A."/>
            <person name="Lipzen A."/>
            <person name="Mereny Z."/>
            <person name="Hegedus B."/>
            <person name="Baldrian P."/>
            <person name="Stursova M."/>
            <person name="Weitz H."/>
            <person name="Taylor A."/>
            <person name="Grigoriev I.V."/>
            <person name="Nagy L.G."/>
            <person name="Martin F."/>
            <person name="Kauserud H."/>
        </authorList>
    </citation>
    <scope>NUCLEOTIDE SEQUENCE</scope>
    <source>
        <strain evidence="2">CBHHK200</strain>
    </source>
</reference>
<evidence type="ECO:0000313" key="3">
    <source>
        <dbReference type="Proteomes" id="UP001218188"/>
    </source>
</evidence>
<feature type="compositionally biased region" description="Low complexity" evidence="1">
    <location>
        <begin position="160"/>
        <end position="170"/>
    </location>
</feature>
<feature type="compositionally biased region" description="Basic residues" evidence="1">
    <location>
        <begin position="456"/>
        <end position="467"/>
    </location>
</feature>
<dbReference type="Proteomes" id="UP001218188">
    <property type="component" value="Unassembled WGS sequence"/>
</dbReference>
<protein>
    <recommendedName>
        <fullName evidence="4">DDE-1 domain-containing protein</fullName>
    </recommendedName>
</protein>
<name>A0AAD6T5D8_9AGAR</name>
<feature type="region of interest" description="Disordered" evidence="1">
    <location>
        <begin position="160"/>
        <end position="367"/>
    </location>
</feature>
<evidence type="ECO:0000256" key="1">
    <source>
        <dbReference type="SAM" id="MobiDB-lite"/>
    </source>
</evidence>
<evidence type="ECO:0000313" key="2">
    <source>
        <dbReference type="EMBL" id="KAJ7038755.1"/>
    </source>
</evidence>
<evidence type="ECO:0008006" key="4">
    <source>
        <dbReference type="Google" id="ProtNLM"/>
    </source>
</evidence>
<proteinExistence type="predicted"/>
<accession>A0AAD6T5D8</accession>
<feature type="region of interest" description="Disordered" evidence="1">
    <location>
        <begin position="107"/>
        <end position="141"/>
    </location>
</feature>
<keyword evidence="3" id="KW-1185">Reference proteome</keyword>
<feature type="compositionally biased region" description="Basic and acidic residues" evidence="1">
    <location>
        <begin position="128"/>
        <end position="139"/>
    </location>
</feature>
<organism evidence="2 3">
    <name type="scientific">Mycena alexandri</name>
    <dbReference type="NCBI Taxonomy" id="1745969"/>
    <lineage>
        <taxon>Eukaryota</taxon>
        <taxon>Fungi</taxon>
        <taxon>Dikarya</taxon>
        <taxon>Basidiomycota</taxon>
        <taxon>Agaricomycotina</taxon>
        <taxon>Agaricomycetes</taxon>
        <taxon>Agaricomycetidae</taxon>
        <taxon>Agaricales</taxon>
        <taxon>Marasmiineae</taxon>
        <taxon>Mycenaceae</taxon>
        <taxon>Mycena</taxon>
    </lineage>
</organism>
<feature type="region of interest" description="Disordered" evidence="1">
    <location>
        <begin position="432"/>
        <end position="467"/>
    </location>
</feature>
<dbReference type="EMBL" id="JARJCM010000030">
    <property type="protein sequence ID" value="KAJ7038755.1"/>
    <property type="molecule type" value="Genomic_DNA"/>
</dbReference>
<comment type="caution">
    <text evidence="2">The sequence shown here is derived from an EMBL/GenBank/DDBJ whole genome shotgun (WGS) entry which is preliminary data.</text>
</comment>
<dbReference type="AlphaFoldDB" id="A0AAD6T5D8"/>